<dbReference type="GO" id="GO:0008237">
    <property type="term" value="F:metallopeptidase activity"/>
    <property type="evidence" value="ECO:0007669"/>
    <property type="project" value="InterPro"/>
</dbReference>
<keyword evidence="5" id="KW-1185">Reference proteome</keyword>
<evidence type="ECO:0000256" key="2">
    <source>
        <dbReference type="SAM" id="Phobius"/>
    </source>
</evidence>
<evidence type="ECO:0000313" key="4">
    <source>
        <dbReference type="EMBL" id="ANH81358.1"/>
    </source>
</evidence>
<protein>
    <recommendedName>
        <fullName evidence="3">Peptidase M1 membrane alanine aminopeptidase domain-containing protein</fullName>
    </recommendedName>
</protein>
<dbReference type="EMBL" id="CP015772">
    <property type="protein sequence ID" value="ANH81358.1"/>
    <property type="molecule type" value="Genomic_DNA"/>
</dbReference>
<keyword evidence="2" id="KW-1133">Transmembrane helix</keyword>
<feature type="transmembrane region" description="Helical" evidence="2">
    <location>
        <begin position="61"/>
        <end position="86"/>
    </location>
</feature>
<feature type="transmembrane region" description="Helical" evidence="2">
    <location>
        <begin position="368"/>
        <end position="389"/>
    </location>
</feature>
<dbReference type="Pfam" id="PF01433">
    <property type="entry name" value="Peptidase_M1"/>
    <property type="match status" value="1"/>
</dbReference>
<accession>A0A1A9I131</accession>
<dbReference type="STRING" id="1176587.A8C56_10505"/>
<feature type="transmembrane region" description="Helical" evidence="2">
    <location>
        <begin position="479"/>
        <end position="499"/>
    </location>
</feature>
<proteinExistence type="predicted"/>
<reference evidence="4 5" key="1">
    <citation type="submission" date="2016-05" db="EMBL/GenBank/DDBJ databases">
        <title>Niabella ginsenosidivorans BS26 whole genome sequencing.</title>
        <authorList>
            <person name="Im W.T."/>
            <person name="Siddiqi M.Z."/>
        </authorList>
    </citation>
    <scope>NUCLEOTIDE SEQUENCE [LARGE SCALE GENOMIC DNA]</scope>
    <source>
        <strain evidence="4 5">BS26</strain>
    </source>
</reference>
<dbReference type="GO" id="GO:0008270">
    <property type="term" value="F:zinc ion binding"/>
    <property type="evidence" value="ECO:0007669"/>
    <property type="project" value="InterPro"/>
</dbReference>
<dbReference type="Gene3D" id="1.10.390.10">
    <property type="entry name" value="Neutral Protease Domain 2"/>
    <property type="match status" value="1"/>
</dbReference>
<evidence type="ECO:0000256" key="1">
    <source>
        <dbReference type="SAM" id="MobiDB-lite"/>
    </source>
</evidence>
<feature type="transmembrane region" description="Helical" evidence="2">
    <location>
        <begin position="573"/>
        <end position="595"/>
    </location>
</feature>
<dbReference type="PANTHER" id="PTHR43471">
    <property type="entry name" value="ABC TRANSPORTER PERMEASE"/>
    <property type="match status" value="1"/>
</dbReference>
<feature type="transmembrane region" description="Helical" evidence="2">
    <location>
        <begin position="20"/>
        <end position="41"/>
    </location>
</feature>
<feature type="transmembrane region" description="Helical" evidence="2">
    <location>
        <begin position="250"/>
        <end position="270"/>
    </location>
</feature>
<keyword evidence="2" id="KW-0472">Membrane</keyword>
<sequence length="1226" mass="139326">MFKEICSFELKTGFKKPATYIYFGILFLLTLLIGLASGGFFATAKSDSNVTINSAASVAGVLIGTGGNIFSILVCIILISIAGTAIQKDYQYNIYPLFFTKPISKAGYFWGRLSGSLAVAVFVFSGLALGYLTGTLLCVGKPGVGPFKLMNYLQPFLLFTLPNIILLGTIFFSLTTFLRSTMASYIFAIIFMVVLVASGAIGEDMDHKMLAAMLDPLGEKAFRYITAYWTPQEKNNNLIPLTGVLLYNRLLWIGVAVVICIVGYTGFNFSQYLQPLRFFKRASEADWNADPAKKYDRLPKVMQNLSGNSRWVRLLHLTRFEFRKALKKPFFFIILLLCLGMLVLTVRLNDLFSDAPTYLVTHTIVSMVMGIFPFFGMIFLIFSAGTVIWRNKETKMDELIGVTPVSNSLLFLSRLMALSLVLLVLYAIAALTGILLQLYAGSGTVDLWQYVVAVIRDFFEGIVIIGACLAIQCFTTDKYLGFFLSLVPILLLPIVFSFLQWNGDLYDFNGNGDMRPYSDMNGFGGDFINWPFFRVYWMGMTGLLCMLGILLYPRGKERSLKARWRLSKEANTFRFRLLLALLVLITAGTGAFIFYQQNILQDASTPKVQQGLQAAFEKRYKRYEGMAQPRIVSVTVDVELFTKSKSFHARGLYTLKNKIGQPIDTVYIKYEAGKKSRFRFLKSWLQVPATLISNDQEYGVQLFRLQQPLQPGDSIVYRFDVVYSPRGLLDRIHSEVVSNGTFISNALFPMIGYDPRLELGENKARKDYGLPPKARMAKVDDTLARRYNYISHDADWIRFEATVSTDEGQIALAPGYLQKEWKAGGRHYYQYRMDSPILNFYSFLSAAYRVKKDHWNGVAIEICYQQGHEYNLDRMIKSVKRSLDYYTKNFGPYQHRQVRIIEFPRYRQYAQSFPNTIPYSEDIGFILKVKEGPGKIDLPFYVTAHEVAHQWWAHQVIGGDVQGSVLMSETMSQYSALMVMEKEYGKDGMRRFLKREMDHYLRGRTLEGKGELPLMLCENQQYIHYNKGSVVLYALKDFIGEEALNNALRAYINKNRYYGPLYTNSVELVNDLKKATPDSLQYLVSDLFEKITIYENYVKALDYKKLPDGSYKVTLTVGSAKFYADSVGKQKRAAVNDYMDIGVFAEKKANGNENPLILQRIKMVQPEQTFIFTVHQQPVKAGIDPYLKLIDRTPGNNVARFGTTPEKVDLDPNKPQLNFQLGDADE</sequence>
<dbReference type="OrthoDB" id="100605at2"/>
<dbReference type="InterPro" id="IPR014782">
    <property type="entry name" value="Peptidase_M1_dom"/>
</dbReference>
<feature type="transmembrane region" description="Helical" evidence="2">
    <location>
        <begin position="182"/>
        <end position="201"/>
    </location>
</feature>
<keyword evidence="2" id="KW-0812">Transmembrane</keyword>
<gene>
    <name evidence="4" type="ORF">A8C56_10505</name>
</gene>
<name>A0A1A9I131_9BACT</name>
<dbReference type="AlphaFoldDB" id="A0A1A9I131"/>
<organism evidence="4 5">
    <name type="scientific">Niabella ginsenosidivorans</name>
    <dbReference type="NCBI Taxonomy" id="1176587"/>
    <lineage>
        <taxon>Bacteria</taxon>
        <taxon>Pseudomonadati</taxon>
        <taxon>Bacteroidota</taxon>
        <taxon>Chitinophagia</taxon>
        <taxon>Chitinophagales</taxon>
        <taxon>Chitinophagaceae</taxon>
        <taxon>Niabella</taxon>
    </lineage>
</organism>
<dbReference type="Proteomes" id="UP000077667">
    <property type="component" value="Chromosome"/>
</dbReference>
<evidence type="ECO:0000313" key="5">
    <source>
        <dbReference type="Proteomes" id="UP000077667"/>
    </source>
</evidence>
<feature type="transmembrane region" description="Helical" evidence="2">
    <location>
        <begin position="107"/>
        <end position="132"/>
    </location>
</feature>
<feature type="transmembrane region" description="Helical" evidence="2">
    <location>
        <begin position="152"/>
        <end position="175"/>
    </location>
</feature>
<dbReference type="SUPFAM" id="SSF55486">
    <property type="entry name" value="Metalloproteases ('zincins'), catalytic domain"/>
    <property type="match status" value="1"/>
</dbReference>
<feature type="transmembrane region" description="Helical" evidence="2">
    <location>
        <begin position="409"/>
        <end position="435"/>
    </location>
</feature>
<dbReference type="InterPro" id="IPR027268">
    <property type="entry name" value="Peptidase_M4/M1_CTD_sf"/>
</dbReference>
<feature type="region of interest" description="Disordered" evidence="1">
    <location>
        <begin position="1203"/>
        <end position="1226"/>
    </location>
</feature>
<evidence type="ECO:0000259" key="3">
    <source>
        <dbReference type="Pfam" id="PF01433"/>
    </source>
</evidence>
<dbReference type="KEGG" id="nia:A8C56_10505"/>
<feature type="transmembrane region" description="Helical" evidence="2">
    <location>
        <begin position="447"/>
        <end position="472"/>
    </location>
</feature>
<feature type="transmembrane region" description="Helical" evidence="2">
    <location>
        <begin position="535"/>
        <end position="552"/>
    </location>
</feature>
<dbReference type="RefSeq" id="WP_067755515.1">
    <property type="nucleotide sequence ID" value="NZ_CP015772.1"/>
</dbReference>
<feature type="transmembrane region" description="Helical" evidence="2">
    <location>
        <begin position="329"/>
        <end position="348"/>
    </location>
</feature>
<feature type="domain" description="Peptidase M1 membrane alanine aminopeptidase" evidence="3">
    <location>
        <begin position="878"/>
        <end position="1082"/>
    </location>
</feature>